<dbReference type="KEGG" id="mmyr:MXMO3_00384"/>
<keyword evidence="7" id="KW-1185">Reference proteome</keyword>
<dbReference type="EMBL" id="CP021330">
    <property type="protein sequence ID" value="AVX02931.1"/>
    <property type="molecule type" value="Genomic_DNA"/>
</dbReference>
<evidence type="ECO:0000313" key="7">
    <source>
        <dbReference type="Proteomes" id="UP000258927"/>
    </source>
</evidence>
<reference evidence="6 7" key="1">
    <citation type="submission" date="2017-05" db="EMBL/GenBank/DDBJ databases">
        <title>Genome Analysis of Maritalea myrionectae HL2708#5.</title>
        <authorList>
            <consortium name="Cotde Inc.-PKNU"/>
            <person name="Jang D."/>
            <person name="Oh H.-M."/>
        </authorList>
    </citation>
    <scope>NUCLEOTIDE SEQUENCE [LARGE SCALE GENOMIC DNA]</scope>
    <source>
        <strain evidence="6 7">HL2708#5</strain>
    </source>
</reference>
<feature type="domain" description="Cyclic nucleotide-binding" evidence="4">
    <location>
        <begin position="28"/>
        <end position="145"/>
    </location>
</feature>
<dbReference type="PRINTS" id="PR00034">
    <property type="entry name" value="HTHCRP"/>
</dbReference>
<dbReference type="GO" id="GO:0003677">
    <property type="term" value="F:DNA binding"/>
    <property type="evidence" value="ECO:0007669"/>
    <property type="project" value="UniProtKB-KW"/>
</dbReference>
<dbReference type="SUPFAM" id="SSF46785">
    <property type="entry name" value="Winged helix' DNA-binding domain"/>
    <property type="match status" value="1"/>
</dbReference>
<feature type="domain" description="HTH crp-type" evidence="5">
    <location>
        <begin position="159"/>
        <end position="237"/>
    </location>
</feature>
<name>A0A2R4MA71_9HYPH</name>
<dbReference type="PANTHER" id="PTHR24567">
    <property type="entry name" value="CRP FAMILY TRANSCRIPTIONAL REGULATORY PROTEIN"/>
    <property type="match status" value="1"/>
</dbReference>
<accession>A0A2R4MA71</accession>
<dbReference type="PANTHER" id="PTHR24567:SF75">
    <property type="entry name" value="FUMARATE AND NITRATE REDUCTION REGULATORY PROTEIN"/>
    <property type="match status" value="1"/>
</dbReference>
<dbReference type="Gene3D" id="2.60.120.10">
    <property type="entry name" value="Jelly Rolls"/>
    <property type="match status" value="1"/>
</dbReference>
<dbReference type="PROSITE" id="PS00042">
    <property type="entry name" value="HTH_CRP_1"/>
    <property type="match status" value="1"/>
</dbReference>
<dbReference type="GO" id="GO:0005829">
    <property type="term" value="C:cytosol"/>
    <property type="evidence" value="ECO:0007669"/>
    <property type="project" value="TreeGrafter"/>
</dbReference>
<evidence type="ECO:0000256" key="2">
    <source>
        <dbReference type="ARBA" id="ARBA00023125"/>
    </source>
</evidence>
<evidence type="ECO:0000259" key="5">
    <source>
        <dbReference type="PROSITE" id="PS51063"/>
    </source>
</evidence>
<sequence length="244" mass="27461">MKMSSRKDIHNSDIPILCQSCEARHKGICGALEPQQLVELARHTRQVRHKPGEELIGDTEEVKSYANVISGVVKLTKMLADGRQQVIGLQFAPDFLGRPFAEESRLSAEAASGVNLCKIPRSALESMVKTSPELEHRLLMQTLKELDLARDWMVTLGRKTASEKVASFLYLIATHIDPTKDIEEMDSIKFDLPLTRVDIADFLGLTVETISRQLTKMRKDGVIEIENNRTFFVPSLERLEDRCG</sequence>
<dbReference type="Proteomes" id="UP000258927">
    <property type="component" value="Chromosome"/>
</dbReference>
<keyword evidence="3" id="KW-0804">Transcription</keyword>
<dbReference type="CDD" id="cd00038">
    <property type="entry name" value="CAP_ED"/>
    <property type="match status" value="1"/>
</dbReference>
<dbReference type="SUPFAM" id="SSF51206">
    <property type="entry name" value="cAMP-binding domain-like"/>
    <property type="match status" value="1"/>
</dbReference>
<dbReference type="InterPro" id="IPR036388">
    <property type="entry name" value="WH-like_DNA-bd_sf"/>
</dbReference>
<dbReference type="InterPro" id="IPR018335">
    <property type="entry name" value="Tscrpt_reg_HTH_Crp-type_CS"/>
</dbReference>
<dbReference type="STRING" id="1122213.GCA_000423365_03096"/>
<gene>
    <name evidence="6" type="ORF">MXMO3_00384</name>
</gene>
<dbReference type="Pfam" id="PF13545">
    <property type="entry name" value="HTH_Crp_2"/>
    <property type="match status" value="1"/>
</dbReference>
<dbReference type="InterPro" id="IPR014710">
    <property type="entry name" value="RmlC-like_jellyroll"/>
</dbReference>
<proteinExistence type="predicted"/>
<dbReference type="AlphaFoldDB" id="A0A2R4MA71"/>
<evidence type="ECO:0000256" key="1">
    <source>
        <dbReference type="ARBA" id="ARBA00023015"/>
    </source>
</evidence>
<organism evidence="6 7">
    <name type="scientific">Maritalea myrionectae</name>
    <dbReference type="NCBI Taxonomy" id="454601"/>
    <lineage>
        <taxon>Bacteria</taxon>
        <taxon>Pseudomonadati</taxon>
        <taxon>Pseudomonadota</taxon>
        <taxon>Alphaproteobacteria</taxon>
        <taxon>Hyphomicrobiales</taxon>
        <taxon>Devosiaceae</taxon>
        <taxon>Maritalea</taxon>
    </lineage>
</organism>
<dbReference type="SMART" id="SM00100">
    <property type="entry name" value="cNMP"/>
    <property type="match status" value="1"/>
</dbReference>
<evidence type="ECO:0000259" key="4">
    <source>
        <dbReference type="PROSITE" id="PS50042"/>
    </source>
</evidence>
<protein>
    <submittedName>
        <fullName evidence="6">Putative transcriptional activator</fullName>
    </submittedName>
</protein>
<dbReference type="InterPro" id="IPR050397">
    <property type="entry name" value="Env_Response_Regulators"/>
</dbReference>
<keyword evidence="2" id="KW-0238">DNA-binding</keyword>
<keyword evidence="1" id="KW-0805">Transcription regulation</keyword>
<dbReference type="InterPro" id="IPR012318">
    <property type="entry name" value="HTH_CRP"/>
</dbReference>
<dbReference type="PROSITE" id="PS50042">
    <property type="entry name" value="CNMP_BINDING_3"/>
    <property type="match status" value="1"/>
</dbReference>
<dbReference type="Gene3D" id="1.10.10.10">
    <property type="entry name" value="Winged helix-like DNA-binding domain superfamily/Winged helix DNA-binding domain"/>
    <property type="match status" value="1"/>
</dbReference>
<dbReference type="InterPro" id="IPR000595">
    <property type="entry name" value="cNMP-bd_dom"/>
</dbReference>
<dbReference type="SMART" id="SM00419">
    <property type="entry name" value="HTH_CRP"/>
    <property type="match status" value="1"/>
</dbReference>
<dbReference type="InterPro" id="IPR036390">
    <property type="entry name" value="WH_DNA-bd_sf"/>
</dbReference>
<dbReference type="CDD" id="cd00092">
    <property type="entry name" value="HTH_CRP"/>
    <property type="match status" value="1"/>
</dbReference>
<dbReference type="Pfam" id="PF00027">
    <property type="entry name" value="cNMP_binding"/>
    <property type="match status" value="1"/>
</dbReference>
<evidence type="ECO:0000313" key="6">
    <source>
        <dbReference type="EMBL" id="AVX02931.1"/>
    </source>
</evidence>
<dbReference type="GO" id="GO:0003700">
    <property type="term" value="F:DNA-binding transcription factor activity"/>
    <property type="evidence" value="ECO:0007669"/>
    <property type="project" value="InterPro"/>
</dbReference>
<evidence type="ECO:0000256" key="3">
    <source>
        <dbReference type="ARBA" id="ARBA00023163"/>
    </source>
</evidence>
<dbReference type="PROSITE" id="PS51063">
    <property type="entry name" value="HTH_CRP_2"/>
    <property type="match status" value="1"/>
</dbReference>
<dbReference type="InterPro" id="IPR018490">
    <property type="entry name" value="cNMP-bd_dom_sf"/>
</dbReference>